<evidence type="ECO:0000256" key="6">
    <source>
        <dbReference type="ARBA" id="ARBA00023014"/>
    </source>
</evidence>
<keyword evidence="3" id="KW-0479">Metal-binding</keyword>
<feature type="transmembrane region" description="Helical" evidence="7">
    <location>
        <begin position="160"/>
        <end position="180"/>
    </location>
</feature>
<evidence type="ECO:0000313" key="9">
    <source>
        <dbReference type="EMBL" id="SNR92787.1"/>
    </source>
</evidence>
<dbReference type="AlphaFoldDB" id="A0A239AAX5"/>
<reference evidence="10" key="1">
    <citation type="submission" date="2017-06" db="EMBL/GenBank/DDBJ databases">
        <authorList>
            <person name="Varghese N."/>
            <person name="Submissions S."/>
        </authorList>
    </citation>
    <scope>NUCLEOTIDE SEQUENCE [LARGE SCALE GENOMIC DNA]</scope>
    <source>
        <strain evidence="10">Ca-68</strain>
    </source>
</reference>
<proteinExistence type="predicted"/>
<feature type="transmembrane region" description="Helical" evidence="7">
    <location>
        <begin position="186"/>
        <end position="210"/>
    </location>
</feature>
<dbReference type="PROSITE" id="PS51379">
    <property type="entry name" value="4FE4S_FER_2"/>
    <property type="match status" value="1"/>
</dbReference>
<keyword evidence="7" id="KW-0812">Transmembrane</keyword>
<feature type="transmembrane region" description="Helical" evidence="7">
    <location>
        <begin position="346"/>
        <end position="365"/>
    </location>
</feature>
<keyword evidence="6" id="KW-0411">Iron-sulfur</keyword>
<dbReference type="InterPro" id="IPR017896">
    <property type="entry name" value="4Fe4S_Fe-S-bd"/>
</dbReference>
<evidence type="ECO:0000256" key="7">
    <source>
        <dbReference type="SAM" id="Phobius"/>
    </source>
</evidence>
<dbReference type="InterPro" id="IPR013783">
    <property type="entry name" value="Ig-like_fold"/>
</dbReference>
<gene>
    <name evidence="9" type="ORF">SAMN05192560_1783</name>
</gene>
<evidence type="ECO:0000259" key="8">
    <source>
        <dbReference type="PROSITE" id="PS51379"/>
    </source>
</evidence>
<dbReference type="InterPro" id="IPR014116">
    <property type="entry name" value="Cyt_c_oxidase_cbb3_FixG"/>
</dbReference>
<dbReference type="GO" id="GO:0046872">
    <property type="term" value="F:metal ion binding"/>
    <property type="evidence" value="ECO:0007669"/>
    <property type="project" value="UniProtKB-KW"/>
</dbReference>
<dbReference type="RefSeq" id="WP_089375873.1">
    <property type="nucleotide sequence ID" value="NZ_FZOA01000007.1"/>
</dbReference>
<feature type="domain" description="4Fe-4S ferredoxin-type" evidence="8">
    <location>
        <begin position="264"/>
        <end position="292"/>
    </location>
</feature>
<dbReference type="PANTHER" id="PTHR30176">
    <property type="entry name" value="FERREDOXIN-TYPE PROTEIN NAPH"/>
    <property type="match status" value="1"/>
</dbReference>
<dbReference type="GO" id="GO:0005886">
    <property type="term" value="C:plasma membrane"/>
    <property type="evidence" value="ECO:0007669"/>
    <property type="project" value="TreeGrafter"/>
</dbReference>
<dbReference type="PROSITE" id="PS00198">
    <property type="entry name" value="4FE4S_FER_1"/>
    <property type="match status" value="1"/>
</dbReference>
<keyword evidence="2" id="KW-0004">4Fe-4S</keyword>
<keyword evidence="7" id="KW-1133">Transmembrane helix</keyword>
<dbReference type="Pfam" id="PF11614">
    <property type="entry name" value="FixG_C"/>
    <property type="match status" value="1"/>
</dbReference>
<dbReference type="SUPFAM" id="SSF54862">
    <property type="entry name" value="4Fe-4S ferredoxins"/>
    <property type="match status" value="1"/>
</dbReference>
<dbReference type="NCBIfam" id="TIGR02745">
    <property type="entry name" value="ccoG_rdxA_fixG"/>
    <property type="match status" value="1"/>
</dbReference>
<dbReference type="PANTHER" id="PTHR30176:SF3">
    <property type="entry name" value="FERREDOXIN-TYPE PROTEIN NAPH"/>
    <property type="match status" value="1"/>
</dbReference>
<dbReference type="Gene3D" id="2.60.40.10">
    <property type="entry name" value="Immunoglobulins"/>
    <property type="match status" value="1"/>
</dbReference>
<feature type="transmembrane region" description="Helical" evidence="7">
    <location>
        <begin position="85"/>
        <end position="106"/>
    </location>
</feature>
<protein>
    <submittedName>
        <fullName evidence="9">Cytochrome c oxidase accessory protein FixG</fullName>
    </submittedName>
</protein>
<dbReference type="InterPro" id="IPR032879">
    <property type="entry name" value="FixG_C"/>
</dbReference>
<dbReference type="Gene3D" id="1.10.1060.10">
    <property type="entry name" value="Alpha-helical ferredoxin"/>
    <property type="match status" value="1"/>
</dbReference>
<evidence type="ECO:0000256" key="2">
    <source>
        <dbReference type="ARBA" id="ARBA00022485"/>
    </source>
</evidence>
<name>A0A239AAX5_9PROT</name>
<keyword evidence="10" id="KW-1185">Reference proteome</keyword>
<dbReference type="InterPro" id="IPR009051">
    <property type="entry name" value="Helical_ferredxn"/>
</dbReference>
<sequence length="478" mass="53568">MEASSSTNGVKKSPLLNRHIPIVTRSVKGKFRTFKTAVMLIAYSVYFLLPWMPWDRHNGASQALLFDLESRRFFIFNLVVYPQDIFWLAMLLFIAAALLFFTTGLIGRAWCGYFCFQTLWTDLFIMIERMVQGERPARLRLLKQPWNTEKILKMGASHGLMILVSFWTGVTFACYFTYAPDFLPKLFAGTAAEAGYITVVVLTITTYVAAGLSREHICTLACPYARFQSVMYEPDTLAVAYDVRRGEGTAGRKVPSKGLRTREERQAAGHGDCIDCGFCVQVCPTGIDIRDGLQYQCISCGLCIDACNNIMDSIGSPRGLIRYDSEQNIASPTPHKPHLDWKRPKVLGYAAALLIASLILGYNIGSRNDTDANVQQIRQPLFIVLSDGSVRNRYQVNIANRTDDDQRYELKVQGIPAKSLDIGNIPEIRVRAGKTLSLNVKVDLPADMARNTKEFFFVIIPTIADAEPVVIKTHFNGQ</sequence>
<dbReference type="OrthoDB" id="9811700at2"/>
<evidence type="ECO:0000256" key="3">
    <source>
        <dbReference type="ARBA" id="ARBA00022723"/>
    </source>
</evidence>
<dbReference type="Proteomes" id="UP000198305">
    <property type="component" value="Unassembled WGS sequence"/>
</dbReference>
<dbReference type="Pfam" id="PF12801">
    <property type="entry name" value="Fer4_5"/>
    <property type="match status" value="1"/>
</dbReference>
<accession>A0A239AAX5</accession>
<keyword evidence="5" id="KW-0408">Iron</keyword>
<dbReference type="Pfam" id="PF13746">
    <property type="entry name" value="Fer4_18"/>
    <property type="match status" value="1"/>
</dbReference>
<dbReference type="GO" id="GO:0051539">
    <property type="term" value="F:4 iron, 4 sulfur cluster binding"/>
    <property type="evidence" value="ECO:0007669"/>
    <property type="project" value="UniProtKB-KW"/>
</dbReference>
<evidence type="ECO:0000256" key="4">
    <source>
        <dbReference type="ARBA" id="ARBA00022982"/>
    </source>
</evidence>
<dbReference type="InterPro" id="IPR051684">
    <property type="entry name" value="Electron_Trans/Redox"/>
</dbReference>
<dbReference type="InterPro" id="IPR017900">
    <property type="entry name" value="4Fe4S_Fe_S_CS"/>
</dbReference>
<organism evidence="9 10">
    <name type="scientific">Methylobacillus rhizosphaerae</name>
    <dbReference type="NCBI Taxonomy" id="551994"/>
    <lineage>
        <taxon>Bacteria</taxon>
        <taxon>Pseudomonadati</taxon>
        <taxon>Pseudomonadota</taxon>
        <taxon>Betaproteobacteria</taxon>
        <taxon>Nitrosomonadales</taxon>
        <taxon>Methylophilaceae</taxon>
        <taxon>Methylobacillus</taxon>
    </lineage>
</organism>
<feature type="transmembrane region" description="Helical" evidence="7">
    <location>
        <begin position="34"/>
        <end position="52"/>
    </location>
</feature>
<keyword evidence="7" id="KW-0472">Membrane</keyword>
<evidence type="ECO:0000256" key="1">
    <source>
        <dbReference type="ARBA" id="ARBA00022448"/>
    </source>
</evidence>
<keyword evidence="4" id="KW-0249">Electron transport</keyword>
<dbReference type="EMBL" id="FZOA01000007">
    <property type="protein sequence ID" value="SNR92787.1"/>
    <property type="molecule type" value="Genomic_DNA"/>
</dbReference>
<evidence type="ECO:0000313" key="10">
    <source>
        <dbReference type="Proteomes" id="UP000198305"/>
    </source>
</evidence>
<keyword evidence="1" id="KW-0813">Transport</keyword>
<evidence type="ECO:0000256" key="5">
    <source>
        <dbReference type="ARBA" id="ARBA00023004"/>
    </source>
</evidence>